<gene>
    <name evidence="1" type="ORF">FHS34_002778</name>
</gene>
<accession>A0A7W9PT13</accession>
<dbReference type="AlphaFoldDB" id="A0A7W9PT13"/>
<dbReference type="Proteomes" id="UP000585836">
    <property type="component" value="Unassembled WGS sequence"/>
</dbReference>
<evidence type="ECO:0000313" key="1">
    <source>
        <dbReference type="EMBL" id="MBB5927320.1"/>
    </source>
</evidence>
<comment type="caution">
    <text evidence="1">The sequence shown here is derived from an EMBL/GenBank/DDBJ whole genome shotgun (WGS) entry which is preliminary data.</text>
</comment>
<protein>
    <submittedName>
        <fullName evidence="1">Uncharacterized protein</fullName>
    </submittedName>
</protein>
<proteinExistence type="predicted"/>
<name>A0A7W9PT13_9ACTN</name>
<dbReference type="RefSeq" id="WP_184964757.1">
    <property type="nucleotide sequence ID" value="NZ_BAAAWF010000095.1"/>
</dbReference>
<dbReference type="EMBL" id="JACHJK010000004">
    <property type="protein sequence ID" value="MBB5927320.1"/>
    <property type="molecule type" value="Genomic_DNA"/>
</dbReference>
<sequence length="441" mass="47606">MTRHREVYYLAYEEDFGLSGFGGRLGPGGIPLADPPAVLAMAAETARAEEDGQLGRDVRLLLESPVPEAVVGGLWSALTGGRFDPGAHGLGARDWLRMIAQVCPAGTPDQAHAERMDTAEPGPAVPEEELRESVRAEIGAAAPALAGRVPLPDVADMLRRIVDEADADLGFRLFLRVLKANAASVGEDQYERLLGIGDRLAYPHAAVFEDLTVRWRPLDANRRDLGPRAGLPFLSAMFDGEWDAWRYEGSGTPHEHIGRLAHGDRGIAPGTQAAVLLQDVRLLSGSALSDDAVTALWRIAARRSGADETFDADGRAWLREIAEVCTAWLAGVAPSYVPGPPAHHDDLRESVLHEVRDIGPALDQAVARQAPGAPGPAVTTLLRDTVTSAGPDLGFRLLLHLVDRYEVTISRTQYDRYREIGARLGLVDAYIDQVSPHVRPL</sequence>
<evidence type="ECO:0000313" key="2">
    <source>
        <dbReference type="Proteomes" id="UP000585836"/>
    </source>
</evidence>
<reference evidence="1 2" key="1">
    <citation type="submission" date="2020-08" db="EMBL/GenBank/DDBJ databases">
        <title>Genomic Encyclopedia of Type Strains, Phase III (KMG-III): the genomes of soil and plant-associated and newly described type strains.</title>
        <authorList>
            <person name="Whitman W."/>
        </authorList>
    </citation>
    <scope>NUCLEOTIDE SEQUENCE [LARGE SCALE GENOMIC DNA]</scope>
    <source>
        <strain evidence="1 2">CECT 3313</strain>
    </source>
</reference>
<keyword evidence="2" id="KW-1185">Reference proteome</keyword>
<organism evidence="1 2">
    <name type="scientific">Streptomyces echinatus</name>
    <dbReference type="NCBI Taxonomy" id="67293"/>
    <lineage>
        <taxon>Bacteria</taxon>
        <taxon>Bacillati</taxon>
        <taxon>Actinomycetota</taxon>
        <taxon>Actinomycetes</taxon>
        <taxon>Kitasatosporales</taxon>
        <taxon>Streptomycetaceae</taxon>
        <taxon>Streptomyces</taxon>
    </lineage>
</organism>